<keyword evidence="2" id="KW-1185">Reference proteome</keyword>
<dbReference type="OrthoDB" id="1001301at2759"/>
<dbReference type="AlphaFoldDB" id="A0A5B6WGS1"/>
<name>A0A5B6WGS1_9ROSI</name>
<dbReference type="Proteomes" id="UP000325315">
    <property type="component" value="Unassembled WGS sequence"/>
</dbReference>
<evidence type="ECO:0000313" key="1">
    <source>
        <dbReference type="EMBL" id="KAA3480643.1"/>
    </source>
</evidence>
<dbReference type="GO" id="GO:0003964">
    <property type="term" value="F:RNA-directed DNA polymerase activity"/>
    <property type="evidence" value="ECO:0007669"/>
    <property type="project" value="UniProtKB-KW"/>
</dbReference>
<keyword evidence="1" id="KW-0548">Nucleotidyltransferase</keyword>
<gene>
    <name evidence="1" type="ORF">EPI10_021061</name>
</gene>
<keyword evidence="1" id="KW-0808">Transferase</keyword>
<evidence type="ECO:0000313" key="2">
    <source>
        <dbReference type="Proteomes" id="UP000325315"/>
    </source>
</evidence>
<proteinExistence type="predicted"/>
<sequence length="64" mass="7410">MMKIEGFLSLKIWSTITLSISPLTTMRHHARKCHQCQVHGNAIHALAVELRKHLYFIVFSYMGI</sequence>
<organism evidence="1 2">
    <name type="scientific">Gossypium australe</name>
    <dbReference type="NCBI Taxonomy" id="47621"/>
    <lineage>
        <taxon>Eukaryota</taxon>
        <taxon>Viridiplantae</taxon>
        <taxon>Streptophyta</taxon>
        <taxon>Embryophyta</taxon>
        <taxon>Tracheophyta</taxon>
        <taxon>Spermatophyta</taxon>
        <taxon>Magnoliopsida</taxon>
        <taxon>eudicotyledons</taxon>
        <taxon>Gunneridae</taxon>
        <taxon>Pentapetalae</taxon>
        <taxon>rosids</taxon>
        <taxon>malvids</taxon>
        <taxon>Malvales</taxon>
        <taxon>Malvaceae</taxon>
        <taxon>Malvoideae</taxon>
        <taxon>Gossypium</taxon>
    </lineage>
</organism>
<reference evidence="2" key="1">
    <citation type="journal article" date="2019" name="Plant Biotechnol. J.">
        <title>Genome sequencing of the Australian wild diploid species Gossypium australe highlights disease resistance and delayed gland morphogenesis.</title>
        <authorList>
            <person name="Cai Y."/>
            <person name="Cai X."/>
            <person name="Wang Q."/>
            <person name="Wang P."/>
            <person name="Zhang Y."/>
            <person name="Cai C."/>
            <person name="Xu Y."/>
            <person name="Wang K."/>
            <person name="Zhou Z."/>
            <person name="Wang C."/>
            <person name="Geng S."/>
            <person name="Li B."/>
            <person name="Dong Q."/>
            <person name="Hou Y."/>
            <person name="Wang H."/>
            <person name="Ai P."/>
            <person name="Liu Z."/>
            <person name="Yi F."/>
            <person name="Sun M."/>
            <person name="An G."/>
            <person name="Cheng J."/>
            <person name="Zhang Y."/>
            <person name="Shi Q."/>
            <person name="Xie Y."/>
            <person name="Shi X."/>
            <person name="Chang Y."/>
            <person name="Huang F."/>
            <person name="Chen Y."/>
            <person name="Hong S."/>
            <person name="Mi L."/>
            <person name="Sun Q."/>
            <person name="Zhang L."/>
            <person name="Zhou B."/>
            <person name="Peng R."/>
            <person name="Zhang X."/>
            <person name="Liu F."/>
        </authorList>
    </citation>
    <scope>NUCLEOTIDE SEQUENCE [LARGE SCALE GENOMIC DNA]</scope>
    <source>
        <strain evidence="2">cv. PA1801</strain>
    </source>
</reference>
<comment type="caution">
    <text evidence="1">The sequence shown here is derived from an EMBL/GenBank/DDBJ whole genome shotgun (WGS) entry which is preliminary data.</text>
</comment>
<keyword evidence="1" id="KW-0695">RNA-directed DNA polymerase</keyword>
<dbReference type="EMBL" id="SMMG02000003">
    <property type="protein sequence ID" value="KAA3480643.1"/>
    <property type="molecule type" value="Genomic_DNA"/>
</dbReference>
<accession>A0A5B6WGS1</accession>
<protein>
    <submittedName>
        <fullName evidence="1">Reverse transcriptase</fullName>
    </submittedName>
</protein>